<dbReference type="CDD" id="cd00190">
    <property type="entry name" value="Tryp_SPc"/>
    <property type="match status" value="1"/>
</dbReference>
<evidence type="ECO:0000256" key="6">
    <source>
        <dbReference type="SAM" id="SignalP"/>
    </source>
</evidence>
<name>A0A0L0CIY6_LUCCU</name>
<keyword evidence="9" id="KW-1185">Reference proteome</keyword>
<dbReference type="PANTHER" id="PTHR24276">
    <property type="entry name" value="POLYSERASE-RELATED"/>
    <property type="match status" value="1"/>
</dbReference>
<feature type="chain" id="PRO_5005536470" description="Peptidase S1 domain-containing protein" evidence="6">
    <location>
        <begin position="21"/>
        <end position="243"/>
    </location>
</feature>
<keyword evidence="5" id="KW-1015">Disulfide bond</keyword>
<comment type="caution">
    <text evidence="8">The sequence shown here is derived from an EMBL/GenBank/DDBJ whole genome shotgun (WGS) entry which is preliminary data.</text>
</comment>
<evidence type="ECO:0000256" key="5">
    <source>
        <dbReference type="ARBA" id="ARBA00023157"/>
    </source>
</evidence>
<dbReference type="SMART" id="SM00020">
    <property type="entry name" value="Tryp_SPc"/>
    <property type="match status" value="1"/>
</dbReference>
<dbReference type="InterPro" id="IPR050430">
    <property type="entry name" value="Peptidase_S1"/>
</dbReference>
<dbReference type="InterPro" id="IPR001254">
    <property type="entry name" value="Trypsin_dom"/>
</dbReference>
<protein>
    <recommendedName>
        <fullName evidence="7">Peptidase S1 domain-containing protein</fullName>
    </recommendedName>
</protein>
<comment type="similarity">
    <text evidence="1">Belongs to the peptidase S1 family.</text>
</comment>
<evidence type="ECO:0000313" key="8">
    <source>
        <dbReference type="EMBL" id="KNC31424.1"/>
    </source>
</evidence>
<dbReference type="GO" id="GO:0006508">
    <property type="term" value="P:proteolysis"/>
    <property type="evidence" value="ECO:0007669"/>
    <property type="project" value="UniProtKB-KW"/>
</dbReference>
<keyword evidence="6" id="KW-0732">Signal</keyword>
<evidence type="ECO:0000256" key="1">
    <source>
        <dbReference type="ARBA" id="ARBA00007664"/>
    </source>
</evidence>
<evidence type="ECO:0000313" key="9">
    <source>
        <dbReference type="Proteomes" id="UP000037069"/>
    </source>
</evidence>
<dbReference type="Gene3D" id="2.40.10.10">
    <property type="entry name" value="Trypsin-like serine proteases"/>
    <property type="match status" value="1"/>
</dbReference>
<dbReference type="STRING" id="7375.A0A0L0CIY6"/>
<proteinExistence type="inferred from homology"/>
<reference evidence="8 9" key="1">
    <citation type="journal article" date="2015" name="Nat. Commun.">
        <title>Lucilia cuprina genome unlocks parasitic fly biology to underpin future interventions.</title>
        <authorList>
            <person name="Anstead C.A."/>
            <person name="Korhonen P.K."/>
            <person name="Young N.D."/>
            <person name="Hall R.S."/>
            <person name="Jex A.R."/>
            <person name="Murali S.C."/>
            <person name="Hughes D.S."/>
            <person name="Lee S.F."/>
            <person name="Perry T."/>
            <person name="Stroehlein A.J."/>
            <person name="Ansell B.R."/>
            <person name="Breugelmans B."/>
            <person name="Hofmann A."/>
            <person name="Qu J."/>
            <person name="Dugan S."/>
            <person name="Lee S.L."/>
            <person name="Chao H."/>
            <person name="Dinh H."/>
            <person name="Han Y."/>
            <person name="Doddapaneni H.V."/>
            <person name="Worley K.C."/>
            <person name="Muzny D.M."/>
            <person name="Ioannidis P."/>
            <person name="Waterhouse R.M."/>
            <person name="Zdobnov E.M."/>
            <person name="James P.J."/>
            <person name="Bagnall N.H."/>
            <person name="Kotze A.C."/>
            <person name="Gibbs R.A."/>
            <person name="Richards S."/>
            <person name="Batterham P."/>
            <person name="Gasser R.B."/>
        </authorList>
    </citation>
    <scope>NUCLEOTIDE SEQUENCE [LARGE SCALE GENOMIC DNA]</scope>
    <source>
        <strain evidence="8 9">LS</strain>
        <tissue evidence="8">Full body</tissue>
    </source>
</reference>
<keyword evidence="4" id="KW-0720">Serine protease</keyword>
<keyword evidence="3" id="KW-0378">Hydrolase</keyword>
<dbReference type="InterPro" id="IPR043504">
    <property type="entry name" value="Peptidase_S1_PA_chymotrypsin"/>
</dbReference>
<dbReference type="PANTHER" id="PTHR24276:SF98">
    <property type="entry name" value="FI18310P1-RELATED"/>
    <property type="match status" value="1"/>
</dbReference>
<feature type="signal peptide" evidence="6">
    <location>
        <begin position="1"/>
        <end position="20"/>
    </location>
</feature>
<dbReference type="OrthoDB" id="10059102at2759"/>
<organism evidence="8 9">
    <name type="scientific">Lucilia cuprina</name>
    <name type="common">Green bottle fly</name>
    <name type="synonym">Australian sheep blowfly</name>
    <dbReference type="NCBI Taxonomy" id="7375"/>
    <lineage>
        <taxon>Eukaryota</taxon>
        <taxon>Metazoa</taxon>
        <taxon>Ecdysozoa</taxon>
        <taxon>Arthropoda</taxon>
        <taxon>Hexapoda</taxon>
        <taxon>Insecta</taxon>
        <taxon>Pterygota</taxon>
        <taxon>Neoptera</taxon>
        <taxon>Endopterygota</taxon>
        <taxon>Diptera</taxon>
        <taxon>Brachycera</taxon>
        <taxon>Muscomorpha</taxon>
        <taxon>Oestroidea</taxon>
        <taxon>Calliphoridae</taxon>
        <taxon>Luciliinae</taxon>
        <taxon>Lucilia</taxon>
    </lineage>
</organism>
<feature type="domain" description="Peptidase S1" evidence="7">
    <location>
        <begin position="21"/>
        <end position="241"/>
    </location>
</feature>
<sequence>MLQFLLTITISSLYFHLNNAVINYAEDKQFPFEVLIEENSLDICGGAIISKFTIITAAHCIDILPVINLLVTTGINNGESSPIDHEIDATVIHPFYDRTTRDFDVALIKLMQPIDLNASNVNSVEIANSSYPFDAGTKATLVYWDLGEDSGLFYAEVELWPQDLCLNFTTIYNIEMPPAKNAHICTSIPEGSCISDQAGSLIVNDELWGLVSWHLDCDSEYKPLVFTNLTFVKHWIDENTRHN</sequence>
<evidence type="ECO:0000256" key="3">
    <source>
        <dbReference type="ARBA" id="ARBA00022801"/>
    </source>
</evidence>
<gene>
    <name evidence="8" type="ORF">FF38_07275</name>
</gene>
<dbReference type="InterPro" id="IPR018114">
    <property type="entry name" value="TRYPSIN_HIS"/>
</dbReference>
<dbReference type="EMBL" id="JRES01000421">
    <property type="protein sequence ID" value="KNC31424.1"/>
    <property type="molecule type" value="Genomic_DNA"/>
</dbReference>
<dbReference type="PROSITE" id="PS00134">
    <property type="entry name" value="TRYPSIN_HIS"/>
    <property type="match status" value="1"/>
</dbReference>
<accession>A0A0L0CIY6</accession>
<evidence type="ECO:0000256" key="2">
    <source>
        <dbReference type="ARBA" id="ARBA00022670"/>
    </source>
</evidence>
<evidence type="ECO:0000256" key="4">
    <source>
        <dbReference type="ARBA" id="ARBA00022825"/>
    </source>
</evidence>
<keyword evidence="2" id="KW-0645">Protease</keyword>
<dbReference type="PRINTS" id="PR00722">
    <property type="entry name" value="CHYMOTRYPSIN"/>
</dbReference>
<dbReference type="AlphaFoldDB" id="A0A0L0CIY6"/>
<dbReference type="OMA" id="KHWIDEN"/>
<dbReference type="Proteomes" id="UP000037069">
    <property type="component" value="Unassembled WGS sequence"/>
</dbReference>
<dbReference type="SUPFAM" id="SSF50494">
    <property type="entry name" value="Trypsin-like serine proteases"/>
    <property type="match status" value="1"/>
</dbReference>
<dbReference type="Pfam" id="PF00089">
    <property type="entry name" value="Trypsin"/>
    <property type="match status" value="1"/>
</dbReference>
<dbReference type="FunFam" id="2.40.10.10:FF:000068">
    <property type="entry name" value="transmembrane protease serine 2"/>
    <property type="match status" value="1"/>
</dbReference>
<dbReference type="InterPro" id="IPR001314">
    <property type="entry name" value="Peptidase_S1A"/>
</dbReference>
<dbReference type="GO" id="GO:0004252">
    <property type="term" value="F:serine-type endopeptidase activity"/>
    <property type="evidence" value="ECO:0007669"/>
    <property type="project" value="InterPro"/>
</dbReference>
<dbReference type="PROSITE" id="PS50240">
    <property type="entry name" value="TRYPSIN_DOM"/>
    <property type="match status" value="1"/>
</dbReference>
<evidence type="ECO:0000259" key="7">
    <source>
        <dbReference type="PROSITE" id="PS50240"/>
    </source>
</evidence>
<dbReference type="InterPro" id="IPR009003">
    <property type="entry name" value="Peptidase_S1_PA"/>
</dbReference>